<dbReference type="Proteomes" id="UP000076586">
    <property type="component" value="Unassembled WGS sequence"/>
</dbReference>
<protein>
    <submittedName>
        <fullName evidence="1">Uncharacterized protein</fullName>
    </submittedName>
</protein>
<dbReference type="OrthoDB" id="827641at2"/>
<dbReference type="AlphaFoldDB" id="A0A161L8N6"/>
<accession>A0A161L8N6</accession>
<keyword evidence="2" id="KW-1185">Reference proteome</keyword>
<dbReference type="RefSeq" id="WP_068704891.1">
    <property type="nucleotide sequence ID" value="NZ_BDCR01000004.1"/>
</dbReference>
<organism evidence="1 2">
    <name type="scientific">Paludibacter jiangxiensis</name>
    <dbReference type="NCBI Taxonomy" id="681398"/>
    <lineage>
        <taxon>Bacteria</taxon>
        <taxon>Pseudomonadati</taxon>
        <taxon>Bacteroidota</taxon>
        <taxon>Bacteroidia</taxon>
        <taxon>Bacteroidales</taxon>
        <taxon>Paludibacteraceae</taxon>
        <taxon>Paludibacter</taxon>
    </lineage>
</organism>
<comment type="caution">
    <text evidence="1">The sequence shown here is derived from an EMBL/GenBank/DDBJ whole genome shotgun (WGS) entry which is preliminary data.</text>
</comment>
<dbReference type="EMBL" id="BDCR01000004">
    <property type="protein sequence ID" value="GAT63554.1"/>
    <property type="molecule type" value="Genomic_DNA"/>
</dbReference>
<proteinExistence type="predicted"/>
<reference evidence="2" key="1">
    <citation type="submission" date="2016-04" db="EMBL/GenBank/DDBJ databases">
        <title>Draft genome sequence of Paludibacter jiangxiensis strain NM7.</title>
        <authorList>
            <person name="Qiu Y."/>
            <person name="Matsuura N."/>
            <person name="Ohashi A."/>
            <person name="Tourlousse M.D."/>
            <person name="Sekiguchi Y."/>
        </authorList>
    </citation>
    <scope>NUCLEOTIDE SEQUENCE [LARGE SCALE GENOMIC DNA]</scope>
    <source>
        <strain evidence="2">NM7</strain>
    </source>
</reference>
<evidence type="ECO:0000313" key="2">
    <source>
        <dbReference type="Proteomes" id="UP000076586"/>
    </source>
</evidence>
<gene>
    <name evidence="1" type="ORF">PJIAN_493</name>
</gene>
<dbReference type="STRING" id="681398.PJIAN_493"/>
<evidence type="ECO:0000313" key="1">
    <source>
        <dbReference type="EMBL" id="GAT63554.1"/>
    </source>
</evidence>
<name>A0A161L8N6_9BACT</name>
<sequence>MRASVKNIAGTFIILLIALQVVNLSVDSVDFYTQTNSHSAMDDQDYTDSMLEFVVENMLGFSKHTLHDKANNNSTSKMQQNSMHWDVKLFYTTTPKSAVKELADNRLSYFITNDKAVTLYYSEVSPKPPQCIFA</sequence>
<reference evidence="2" key="2">
    <citation type="journal article" date="2017" name="Genome Announc.">
        <title>Draft genome sequence of Paludibacter jiangxiensis NM7(T), a propionate-producing fermentative bacterium.</title>
        <authorList>
            <person name="Qiu Y.-L."/>
            <person name="Tourlousse D.M."/>
            <person name="Matsuura N."/>
            <person name="Ohashi A."/>
            <person name="Sekiguchi Y."/>
        </authorList>
    </citation>
    <scope>NUCLEOTIDE SEQUENCE [LARGE SCALE GENOMIC DNA]</scope>
    <source>
        <strain evidence="2">NM7</strain>
    </source>
</reference>